<gene>
    <name evidence="1" type="ORF">C5167_002523</name>
</gene>
<dbReference type="EMBL" id="CM010723">
    <property type="protein sequence ID" value="RZC78296.1"/>
    <property type="molecule type" value="Genomic_DNA"/>
</dbReference>
<evidence type="ECO:0000313" key="1">
    <source>
        <dbReference type="EMBL" id="RZC78296.1"/>
    </source>
</evidence>
<evidence type="ECO:0000313" key="2">
    <source>
        <dbReference type="Proteomes" id="UP000316621"/>
    </source>
</evidence>
<proteinExistence type="predicted"/>
<name>A0A4Y7KZG0_PAPSO</name>
<dbReference type="AlphaFoldDB" id="A0A4Y7KZG0"/>
<dbReference type="Gramene" id="RZC78296">
    <property type="protein sequence ID" value="RZC78296"/>
    <property type="gene ID" value="C5167_002523"/>
</dbReference>
<keyword evidence="2" id="KW-1185">Reference proteome</keyword>
<accession>A0A4Y7KZG0</accession>
<dbReference type="Proteomes" id="UP000316621">
    <property type="component" value="Chromosome 9"/>
</dbReference>
<protein>
    <submittedName>
        <fullName evidence="1">Uncharacterized protein</fullName>
    </submittedName>
</protein>
<organism evidence="1 2">
    <name type="scientific">Papaver somniferum</name>
    <name type="common">Opium poppy</name>
    <dbReference type="NCBI Taxonomy" id="3469"/>
    <lineage>
        <taxon>Eukaryota</taxon>
        <taxon>Viridiplantae</taxon>
        <taxon>Streptophyta</taxon>
        <taxon>Embryophyta</taxon>
        <taxon>Tracheophyta</taxon>
        <taxon>Spermatophyta</taxon>
        <taxon>Magnoliopsida</taxon>
        <taxon>Ranunculales</taxon>
        <taxon>Papaveraceae</taxon>
        <taxon>Papaveroideae</taxon>
        <taxon>Papaver</taxon>
    </lineage>
</organism>
<sequence length="76" mass="8024">MEGDDLGFKDFQAIPHTNSFVSLKALGKGAPVLRLGVGDANPGVYFTTGILQANQVFPINPMITNDLCHSKPVAPA</sequence>
<reference evidence="1 2" key="1">
    <citation type="journal article" date="2018" name="Science">
        <title>The opium poppy genome and morphinan production.</title>
        <authorList>
            <person name="Guo L."/>
            <person name="Winzer T."/>
            <person name="Yang X."/>
            <person name="Li Y."/>
            <person name="Ning Z."/>
            <person name="He Z."/>
            <person name="Teodor R."/>
            <person name="Lu Y."/>
            <person name="Bowser T.A."/>
            <person name="Graham I.A."/>
            <person name="Ye K."/>
        </authorList>
    </citation>
    <scope>NUCLEOTIDE SEQUENCE [LARGE SCALE GENOMIC DNA]</scope>
    <source>
        <strain evidence="2">cv. HN1</strain>
        <tissue evidence="1">Leaves</tissue>
    </source>
</reference>